<sequence length="153" mass="17463">MVLHKDYICADIMTLYHFAITSSTLTCLPIHSDETYSSCAIRHKVFLEAAYFMPLEYDHFYHGCFFIAQLEERMLDRSGQNPNPLAPSRAANMHIVYRHFTEILSTKICTIIPADDSYVYGQASFKTFHVSATIVFDFATTEDVLHIDAAPLQ</sequence>
<proteinExistence type="predicted"/>
<protein>
    <submittedName>
        <fullName evidence="1">AlNc14C478G11874 protein</fullName>
    </submittedName>
</protein>
<reference evidence="1" key="2">
    <citation type="submission" date="2011-02" db="EMBL/GenBank/DDBJ databases">
        <authorList>
            <person name="MacLean D."/>
        </authorList>
    </citation>
    <scope>NUCLEOTIDE SEQUENCE</scope>
</reference>
<dbReference type="EMBL" id="FR824519">
    <property type="protein sequence ID" value="CCA27220.1"/>
    <property type="molecule type" value="Genomic_DNA"/>
</dbReference>
<accession>F0X0D5</accession>
<gene>
    <name evidence="1" type="primary">AlNc14C478G11874</name>
    <name evidence="1" type="ORF">ALNC14_133640</name>
</gene>
<dbReference type="HOGENOM" id="CLU_1716607_0_0_1"/>
<name>F0X0D5_9STRA</name>
<dbReference type="AlphaFoldDB" id="F0X0D5"/>
<organism evidence="1">
    <name type="scientific">Albugo laibachii Nc14</name>
    <dbReference type="NCBI Taxonomy" id="890382"/>
    <lineage>
        <taxon>Eukaryota</taxon>
        <taxon>Sar</taxon>
        <taxon>Stramenopiles</taxon>
        <taxon>Oomycota</taxon>
        <taxon>Peronosporomycetes</taxon>
        <taxon>Albuginales</taxon>
        <taxon>Albuginaceae</taxon>
        <taxon>Albugo</taxon>
    </lineage>
</organism>
<evidence type="ECO:0000313" key="1">
    <source>
        <dbReference type="EMBL" id="CCA27220.1"/>
    </source>
</evidence>
<reference evidence="1" key="1">
    <citation type="journal article" date="2011" name="PLoS Biol.">
        <title>Gene gain and loss during evolution of obligate parasitism in the white rust pathogen of Arabidopsis thaliana.</title>
        <authorList>
            <person name="Kemen E."/>
            <person name="Gardiner A."/>
            <person name="Schultz-Larsen T."/>
            <person name="Kemen A.C."/>
            <person name="Balmuth A.L."/>
            <person name="Robert-Seilaniantz A."/>
            <person name="Bailey K."/>
            <person name="Holub E."/>
            <person name="Studholme D.J."/>
            <person name="Maclean D."/>
            <person name="Jones J.D."/>
        </authorList>
    </citation>
    <scope>NUCLEOTIDE SEQUENCE</scope>
</reference>